<proteinExistence type="predicted"/>
<accession>A0A072N1K3</accession>
<evidence type="ECO:0000256" key="1">
    <source>
        <dbReference type="SAM" id="MobiDB-lite"/>
    </source>
</evidence>
<organism evidence="2 3">
    <name type="scientific">Marinobacter nitratireducens</name>
    <dbReference type="NCBI Taxonomy" id="1137280"/>
    <lineage>
        <taxon>Bacteria</taxon>
        <taxon>Pseudomonadati</taxon>
        <taxon>Pseudomonadota</taxon>
        <taxon>Gammaproteobacteria</taxon>
        <taxon>Pseudomonadales</taxon>
        <taxon>Marinobacteraceae</taxon>
        <taxon>Marinobacter</taxon>
    </lineage>
</organism>
<dbReference type="AlphaFoldDB" id="A0A072N1K3"/>
<keyword evidence="3" id="KW-1185">Reference proteome</keyword>
<name>A0A072N1K3_9GAMM</name>
<dbReference type="Proteomes" id="UP000035057">
    <property type="component" value="Unassembled WGS sequence"/>
</dbReference>
<feature type="compositionally biased region" description="Basic and acidic residues" evidence="1">
    <location>
        <begin position="1"/>
        <end position="12"/>
    </location>
</feature>
<dbReference type="PATRIC" id="fig|1137280.3.peg.2588"/>
<comment type="caution">
    <text evidence="2">The sequence shown here is derived from an EMBL/GenBank/DDBJ whole genome shotgun (WGS) entry which is preliminary data.</text>
</comment>
<reference evidence="2 3" key="1">
    <citation type="submission" date="2012-12" db="EMBL/GenBank/DDBJ databases">
        <title>Genome assembly of Marinobacter sp. AK21.</title>
        <authorList>
            <person name="Khatri I."/>
            <person name="Kumar R."/>
            <person name="Vaidya B."/>
            <person name="Subramanian S."/>
            <person name="Pinnaka A."/>
        </authorList>
    </citation>
    <scope>NUCLEOTIDE SEQUENCE [LARGE SCALE GENOMIC DNA]</scope>
    <source>
        <strain evidence="2 3">AK21</strain>
    </source>
</reference>
<evidence type="ECO:0000313" key="3">
    <source>
        <dbReference type="Proteomes" id="UP000035057"/>
    </source>
</evidence>
<feature type="region of interest" description="Disordered" evidence="1">
    <location>
        <begin position="1"/>
        <end position="38"/>
    </location>
</feature>
<protein>
    <submittedName>
        <fullName evidence="2">Uncharacterized protein</fullName>
    </submittedName>
</protein>
<gene>
    <name evidence="2" type="ORF">D777_02770</name>
</gene>
<dbReference type="EMBL" id="ANIE01000007">
    <property type="protein sequence ID" value="KEF30828.1"/>
    <property type="molecule type" value="Genomic_DNA"/>
</dbReference>
<evidence type="ECO:0000313" key="2">
    <source>
        <dbReference type="EMBL" id="KEF30828.1"/>
    </source>
</evidence>
<sequence length="38" mass="4147">MRLEMCEAKDGEAQAPQGRAEGAFSRRARQSGQPPELS</sequence>
<dbReference type="STRING" id="1137280.D777_02770"/>